<name>A0A1Y2HWR3_9FUNG</name>
<organism evidence="3 4">
    <name type="scientific">Catenaria anguillulae PL171</name>
    <dbReference type="NCBI Taxonomy" id="765915"/>
    <lineage>
        <taxon>Eukaryota</taxon>
        <taxon>Fungi</taxon>
        <taxon>Fungi incertae sedis</taxon>
        <taxon>Blastocladiomycota</taxon>
        <taxon>Blastocladiomycetes</taxon>
        <taxon>Blastocladiales</taxon>
        <taxon>Catenariaceae</taxon>
        <taxon>Catenaria</taxon>
    </lineage>
</organism>
<feature type="compositionally biased region" description="Polar residues" evidence="2">
    <location>
        <begin position="41"/>
        <end position="55"/>
    </location>
</feature>
<dbReference type="Gene3D" id="1.25.40.10">
    <property type="entry name" value="Tetratricopeptide repeat domain"/>
    <property type="match status" value="1"/>
</dbReference>
<comment type="caution">
    <text evidence="3">The sequence shown here is derived from an EMBL/GenBank/DDBJ whole genome shotgun (WGS) entry which is preliminary data.</text>
</comment>
<feature type="region of interest" description="Disordered" evidence="2">
    <location>
        <begin position="41"/>
        <end position="119"/>
    </location>
</feature>
<dbReference type="AlphaFoldDB" id="A0A1Y2HWR3"/>
<feature type="compositionally biased region" description="Low complexity" evidence="2">
    <location>
        <begin position="529"/>
        <end position="579"/>
    </location>
</feature>
<feature type="compositionally biased region" description="Low complexity" evidence="2">
    <location>
        <begin position="88"/>
        <end position="98"/>
    </location>
</feature>
<dbReference type="PANTHER" id="PTHR47939:SF13">
    <property type="entry name" value="OS03G0201400 PROTEIN"/>
    <property type="match status" value="1"/>
</dbReference>
<accession>A0A1Y2HWR3</accession>
<gene>
    <name evidence="3" type="ORF">BCR44DRAFT_69139</name>
</gene>
<proteinExistence type="predicted"/>
<sequence>MLSRIITASSGAVARATSLASPSSAAFRSMAVMAVRAYSAESDSQSAPSQGIVRNNEQRPQRQFNDERRQYDGERRPRQFDGERRPRQYNNNNNTNGEGRPRRQFTPRPDGASSPMTDLDKFRDRVANGNSINAWKLYLPLATMQPDSLTFMDHVKLMGLFRLSNLGPDFDRMRTIFSNLEKGQFDIPAPIYETMIGKAWRVSPELTEEYYAKLVAKHGQGEVSVMTYANRMNAYRSAKQFDKVLELAQEAERASINTHQLLPIVMDAYWHKGDEPKAKELFEAYVAREGQNLNLCKIHAWMGNNLIDQRRGDEARKLIAKLPERDIRLNSGAFGVLARAAILEGNLVEARQHTADALKSARRETYSHTVTVVVDAHLKAKDIQGLHEFLQVYTAKYEEVPNQRFRPYMQLIEWHAANDKDIGAIRAAFDMIPTRSKFNNPALLKCMMVAYIKCGHAEKARQLLEAAHKLGFNAQHPAVNMAWLKSVVEENGGDWEATAPQRFRREAARATVSDAAAAPVAQQVVQTEVTAKATPEPAEAAQPKVADAPAAAAPAPAAAAPVEPKAAEATPAAPRAPAVTEGAKA</sequence>
<dbReference type="SUPFAM" id="SSF48452">
    <property type="entry name" value="TPR-like"/>
    <property type="match status" value="1"/>
</dbReference>
<evidence type="ECO:0000313" key="4">
    <source>
        <dbReference type="Proteomes" id="UP000193411"/>
    </source>
</evidence>
<dbReference type="OrthoDB" id="185373at2759"/>
<dbReference type="EMBL" id="MCFL01000006">
    <property type="protein sequence ID" value="ORZ39010.1"/>
    <property type="molecule type" value="Genomic_DNA"/>
</dbReference>
<keyword evidence="1" id="KW-0677">Repeat</keyword>
<dbReference type="InterPro" id="IPR011990">
    <property type="entry name" value="TPR-like_helical_dom_sf"/>
</dbReference>
<evidence type="ECO:0000256" key="1">
    <source>
        <dbReference type="ARBA" id="ARBA00022737"/>
    </source>
</evidence>
<evidence type="ECO:0008006" key="5">
    <source>
        <dbReference type="Google" id="ProtNLM"/>
    </source>
</evidence>
<feature type="compositionally biased region" description="Basic and acidic residues" evidence="2">
    <location>
        <begin position="56"/>
        <end position="86"/>
    </location>
</feature>
<evidence type="ECO:0000313" key="3">
    <source>
        <dbReference type="EMBL" id="ORZ39010.1"/>
    </source>
</evidence>
<keyword evidence="4" id="KW-1185">Reference proteome</keyword>
<evidence type="ECO:0000256" key="2">
    <source>
        <dbReference type="SAM" id="MobiDB-lite"/>
    </source>
</evidence>
<dbReference type="InterPro" id="IPR050667">
    <property type="entry name" value="PPR-containing_protein"/>
</dbReference>
<reference evidence="3 4" key="1">
    <citation type="submission" date="2016-07" db="EMBL/GenBank/DDBJ databases">
        <title>Pervasive Adenine N6-methylation of Active Genes in Fungi.</title>
        <authorList>
            <consortium name="DOE Joint Genome Institute"/>
            <person name="Mondo S.J."/>
            <person name="Dannebaum R.O."/>
            <person name="Kuo R.C."/>
            <person name="Labutti K."/>
            <person name="Haridas S."/>
            <person name="Kuo A."/>
            <person name="Salamov A."/>
            <person name="Ahrendt S.R."/>
            <person name="Lipzen A."/>
            <person name="Sullivan W."/>
            <person name="Andreopoulos W.B."/>
            <person name="Clum A."/>
            <person name="Lindquist E."/>
            <person name="Daum C."/>
            <person name="Ramamoorthy G.K."/>
            <person name="Gryganskyi A."/>
            <person name="Culley D."/>
            <person name="Magnuson J.K."/>
            <person name="James T.Y."/>
            <person name="O'Malley M.A."/>
            <person name="Stajich J.E."/>
            <person name="Spatafora J.W."/>
            <person name="Visel A."/>
            <person name="Grigoriev I.V."/>
        </authorList>
    </citation>
    <scope>NUCLEOTIDE SEQUENCE [LARGE SCALE GENOMIC DNA]</scope>
    <source>
        <strain evidence="3 4">PL171</strain>
    </source>
</reference>
<feature type="region of interest" description="Disordered" evidence="2">
    <location>
        <begin position="529"/>
        <end position="585"/>
    </location>
</feature>
<dbReference type="Proteomes" id="UP000193411">
    <property type="component" value="Unassembled WGS sequence"/>
</dbReference>
<dbReference type="PANTHER" id="PTHR47939">
    <property type="entry name" value="MEMBRANE-ASSOCIATED SALT-INDUCIBLE PROTEIN-LIKE"/>
    <property type="match status" value="1"/>
</dbReference>
<protein>
    <recommendedName>
        <fullName evidence="5">Pentacotripeptide-repeat region of PRORP domain-containing protein</fullName>
    </recommendedName>
</protein>